<reference evidence="6 7" key="1">
    <citation type="submission" date="2024-05" db="EMBL/GenBank/DDBJ databases">
        <title>Genetic variation in Jamaican populations of the coffee berry borer (Hypothenemus hampei).</title>
        <authorList>
            <person name="Errbii M."/>
            <person name="Myrie A."/>
        </authorList>
    </citation>
    <scope>NUCLEOTIDE SEQUENCE [LARGE SCALE GENOMIC DNA]</scope>
    <source>
        <strain evidence="6">JA-Hopewell-2020-01-JO</strain>
        <tissue evidence="6">Whole body</tissue>
    </source>
</reference>
<name>A0ABD1E609_HYPHA</name>
<comment type="caution">
    <text evidence="6">The sequence shown here is derived from an EMBL/GenBank/DDBJ whole genome shotgun (WGS) entry which is preliminary data.</text>
</comment>
<gene>
    <name evidence="6" type="ORF">ABEB36_014275</name>
</gene>
<dbReference type="InterPro" id="IPR006612">
    <property type="entry name" value="THAP_Znf"/>
</dbReference>
<dbReference type="GO" id="GO:0003677">
    <property type="term" value="F:DNA binding"/>
    <property type="evidence" value="ECO:0007669"/>
    <property type="project" value="UniProtKB-KW"/>
</dbReference>
<evidence type="ECO:0000256" key="1">
    <source>
        <dbReference type="ARBA" id="ARBA00022723"/>
    </source>
</evidence>
<keyword evidence="7" id="KW-1185">Reference proteome</keyword>
<dbReference type="Pfam" id="PF05485">
    <property type="entry name" value="THAP"/>
    <property type="match status" value="1"/>
</dbReference>
<dbReference type="SMART" id="SM00692">
    <property type="entry name" value="DM3"/>
    <property type="match status" value="1"/>
</dbReference>
<evidence type="ECO:0000313" key="6">
    <source>
        <dbReference type="EMBL" id="KAL1489362.1"/>
    </source>
</evidence>
<dbReference type="AlphaFoldDB" id="A0ABD1E609"/>
<dbReference type="SUPFAM" id="SSF57716">
    <property type="entry name" value="Glucocorticoid receptor-like (DNA-binding domain)"/>
    <property type="match status" value="1"/>
</dbReference>
<evidence type="ECO:0000256" key="2">
    <source>
        <dbReference type="ARBA" id="ARBA00022771"/>
    </source>
</evidence>
<dbReference type="EMBL" id="JBDJPC010000012">
    <property type="protein sequence ID" value="KAL1489362.1"/>
    <property type="molecule type" value="Genomic_DNA"/>
</dbReference>
<protein>
    <recommendedName>
        <fullName evidence="5">THAP-type domain-containing protein</fullName>
    </recommendedName>
</protein>
<evidence type="ECO:0000256" key="4">
    <source>
        <dbReference type="ARBA" id="ARBA00023125"/>
    </source>
</evidence>
<organism evidence="6 7">
    <name type="scientific">Hypothenemus hampei</name>
    <name type="common">Coffee berry borer</name>
    <dbReference type="NCBI Taxonomy" id="57062"/>
    <lineage>
        <taxon>Eukaryota</taxon>
        <taxon>Metazoa</taxon>
        <taxon>Ecdysozoa</taxon>
        <taxon>Arthropoda</taxon>
        <taxon>Hexapoda</taxon>
        <taxon>Insecta</taxon>
        <taxon>Pterygota</taxon>
        <taxon>Neoptera</taxon>
        <taxon>Endopterygota</taxon>
        <taxon>Coleoptera</taxon>
        <taxon>Polyphaga</taxon>
        <taxon>Cucujiformia</taxon>
        <taxon>Curculionidae</taxon>
        <taxon>Scolytinae</taxon>
        <taxon>Hypothenemus</taxon>
    </lineage>
</organism>
<dbReference type="Proteomes" id="UP001566132">
    <property type="component" value="Unassembled WGS sequence"/>
</dbReference>
<keyword evidence="4" id="KW-0238">DNA-binding</keyword>
<dbReference type="GO" id="GO:0008270">
    <property type="term" value="F:zinc ion binding"/>
    <property type="evidence" value="ECO:0007669"/>
    <property type="project" value="UniProtKB-KW"/>
</dbReference>
<accession>A0ABD1E609</accession>
<evidence type="ECO:0000259" key="5">
    <source>
        <dbReference type="SMART" id="SM00692"/>
    </source>
</evidence>
<proteinExistence type="predicted"/>
<feature type="domain" description="THAP-type" evidence="5">
    <location>
        <begin position="18"/>
        <end position="77"/>
    </location>
</feature>
<sequence>MSLKCIICGKSEHEVRKLLCCPKNQDRLNLWQINLEMAYRGRFSASVRICDEHFANESFMSEHPLKLRPNAVLIHKEIQQDVPPIIVAPQRDVFHLNMLLITTPQAEPDIQPVDLPDIQPIDLPIVLPSTNKVSVISAKSQSQRTRKSIFKKLNFPLGSETPKEKALVKMIRSKEARIRKLRRTFRQHKSLLKELATGNLISEEVNPFVKGMSNATVNFLTSQLRNCRKPAHGRRWLLDEKIMALAIYKKSPRCPGKLIRCHTIKLWMQRKSHRLPIYWGTQNSKTQVVNNLTRKGLGMLNCEDDGFKLLSNLKSLLISSEAGISALDNPAPATEQVKHALVSIESDVAAVVSMSSMECLSIAYVVGYILKRLLLNPKMNCDICLGSLKSDDLDLCNAFIAAKDFSDNSQKLYYPSEELVVSVGQCVLIIEEVLKDSTVNPRRSRTYCSRFCVFAIP</sequence>
<keyword evidence="1" id="KW-0479">Metal-binding</keyword>
<keyword evidence="2" id="KW-0863">Zinc-finger</keyword>
<keyword evidence="3" id="KW-0862">Zinc</keyword>
<evidence type="ECO:0000313" key="7">
    <source>
        <dbReference type="Proteomes" id="UP001566132"/>
    </source>
</evidence>
<evidence type="ECO:0000256" key="3">
    <source>
        <dbReference type="ARBA" id="ARBA00022833"/>
    </source>
</evidence>